<dbReference type="GeneID" id="113075359"/>
<feature type="domain" description="C2H2-type" evidence="16">
    <location>
        <begin position="786"/>
        <end position="813"/>
    </location>
</feature>
<feature type="compositionally biased region" description="Polar residues" evidence="15">
    <location>
        <begin position="186"/>
        <end position="197"/>
    </location>
</feature>
<feature type="domain" description="C2H2-type" evidence="16">
    <location>
        <begin position="702"/>
        <end position="729"/>
    </location>
</feature>
<dbReference type="PANTHER" id="PTHR16515:SF49">
    <property type="entry name" value="GASTRULA ZINC FINGER PROTEIN XLCGF49.1-LIKE-RELATED"/>
    <property type="match status" value="1"/>
</dbReference>
<keyword evidence="6 13" id="KW-0863">Zinc-finger</keyword>
<evidence type="ECO:0000256" key="9">
    <source>
        <dbReference type="ARBA" id="ARBA00023015"/>
    </source>
</evidence>
<feature type="domain" description="C2H2-type" evidence="16">
    <location>
        <begin position="814"/>
        <end position="841"/>
    </location>
</feature>
<dbReference type="GO" id="GO:0010468">
    <property type="term" value="P:regulation of gene expression"/>
    <property type="evidence" value="ECO:0007669"/>
    <property type="project" value="TreeGrafter"/>
</dbReference>
<keyword evidence="12" id="KW-0539">Nucleus</keyword>
<dbReference type="InterPro" id="IPR036236">
    <property type="entry name" value="Znf_C2H2_sf"/>
</dbReference>
<evidence type="ECO:0000256" key="4">
    <source>
        <dbReference type="ARBA" id="ARBA00022723"/>
    </source>
</evidence>
<dbReference type="AlphaFoldDB" id="A0A6P6N674"/>
<keyword evidence="5" id="KW-0677">Repeat</keyword>
<gene>
    <name evidence="18" type="primary">LOC113075359</name>
</gene>
<dbReference type="GO" id="GO:0005634">
    <property type="term" value="C:nucleus"/>
    <property type="evidence" value="ECO:0007669"/>
    <property type="project" value="UniProtKB-SubCell"/>
</dbReference>
<dbReference type="PANTHER" id="PTHR16515">
    <property type="entry name" value="PR DOMAIN ZINC FINGER PROTEIN"/>
    <property type="match status" value="1"/>
</dbReference>
<feature type="domain" description="C2H2-type" evidence="16">
    <location>
        <begin position="870"/>
        <end position="895"/>
    </location>
</feature>
<evidence type="ECO:0000259" key="16">
    <source>
        <dbReference type="PROSITE" id="PS50157"/>
    </source>
</evidence>
<accession>A0A6P6N674</accession>
<evidence type="ECO:0000256" key="3">
    <source>
        <dbReference type="ARBA" id="ARBA00004906"/>
    </source>
</evidence>
<dbReference type="Pfam" id="PF12874">
    <property type="entry name" value="zf-met"/>
    <property type="match status" value="1"/>
</dbReference>
<keyword evidence="11" id="KW-0804">Transcription</keyword>
<evidence type="ECO:0000313" key="18">
    <source>
        <dbReference type="RefSeq" id="XP_026103846.1"/>
    </source>
</evidence>
<feature type="domain" description="C2H2-type" evidence="16">
    <location>
        <begin position="730"/>
        <end position="757"/>
    </location>
</feature>
<dbReference type="RefSeq" id="XP_026103846.1">
    <property type="nucleotide sequence ID" value="XM_026248061.1"/>
</dbReference>
<feature type="domain" description="C2H2-type" evidence="16">
    <location>
        <begin position="758"/>
        <end position="785"/>
    </location>
</feature>
<proteinExistence type="predicted"/>
<evidence type="ECO:0000256" key="8">
    <source>
        <dbReference type="ARBA" id="ARBA00022833"/>
    </source>
</evidence>
<dbReference type="Gene3D" id="3.30.160.60">
    <property type="entry name" value="Classic Zinc Finger"/>
    <property type="match status" value="7"/>
</dbReference>
<keyword evidence="7" id="KW-0833">Ubl conjugation pathway</keyword>
<dbReference type="FunFam" id="3.30.160.60:FF:000097">
    <property type="entry name" value="Zinc finger protein"/>
    <property type="match status" value="1"/>
</dbReference>
<dbReference type="InterPro" id="IPR013087">
    <property type="entry name" value="Znf_C2H2_type"/>
</dbReference>
<evidence type="ECO:0000256" key="5">
    <source>
        <dbReference type="ARBA" id="ARBA00022737"/>
    </source>
</evidence>
<keyword evidence="14" id="KW-0175">Coiled coil</keyword>
<keyword evidence="8" id="KW-0862">Zinc</keyword>
<sequence length="895" mass="98289">MPDASADDFDGFQTQFAQIMETILQTAVREATKLYEGTLQRLKAELVQLRQEKVNTKTGVTSIQSTERFSEAGSQKPGNVFKHRDIGVQCEKPTLVDRGCNTLQFIGQHLNVGDITSDKLTDLCASEDGNRQLALLLIKKEPQETECNSYAPGYFLLKQEGAEPILVRREPNKDIVKRVVVPPALQTITRPDNSNRGKSPPPPVIPSSCSRRVDSSGQIPNQTIQPSRGTSERTLENTEGLSSQNKKPNAIASAQTSTSSVLPNLTQTPASNVNSSVPMIELSGALSIPQTKPTASLVHRRPKPNPQTSNQTVVLQKEGSNICQNTYLTPVPPSQVLVTEPHSFKQRAQALVSHTGKTFSTIASLNQAPEPLTQCSSQLTQPPFFPPQSIKTPTHEMPPQVHTVVPSGHIPVAAAPNTLPPVQDRTPSSSLVPSQSHAFASPQVMPAHSVNSSPSFQFPLVLPHNPVQATPPSYLPTHVPFPSPHIPVNAIQGSISLNPPHAPLPQSQYLPQSNQFSSSPDHFFPPPDNTPGLLDSLDTLHLHSPIMITPQDASGLAPMHHFQPPGQFAPLLTLKEQQAAAAASTNVVLGRVPIPSVGTSGSPVDNFEADVPFSTCCSERNDKDLSEDDDTPTLQSRIRKQRKICSKSRPIDPACEDGRLMVKDKRVDQAQNDLISETPNSGLNNGSPLLPKPLGKTLQRNTECPQCGRVLSNASALENHMRLHTGERPYTCSQCGKAFPSVRGLNRHMKVHAEEKRYQCEECGKSFVYHFTLTKHQLIHSGERPFPCKVCGKRFLAKADRATHMRMHTGEKPFSCTLCGKKFKHRVALNMHMQGHRGEKRYICPHCEKGFVDLGNFKRHKLIHTGERPFECKECGKRFTQSAHLKKHVNTQHVT</sequence>
<keyword evidence="17" id="KW-1185">Reference proteome</keyword>
<dbReference type="FunFam" id="3.30.160.60:FF:001671">
    <property type="entry name" value="Zinc finger protein 94"/>
    <property type="match status" value="1"/>
</dbReference>
<feature type="region of interest" description="Disordered" evidence="15">
    <location>
        <begin position="186"/>
        <end position="267"/>
    </location>
</feature>
<protein>
    <submittedName>
        <fullName evidence="18">Uncharacterized protein LOC113075359 isoform X1</fullName>
    </submittedName>
</protein>
<dbReference type="PROSITE" id="PS00028">
    <property type="entry name" value="ZINC_FINGER_C2H2_1"/>
    <property type="match status" value="7"/>
</dbReference>
<dbReference type="SUPFAM" id="SSF57667">
    <property type="entry name" value="beta-beta-alpha zinc fingers"/>
    <property type="match status" value="4"/>
</dbReference>
<dbReference type="FunFam" id="3.30.160.60:FF:000538">
    <property type="entry name" value="zinc finger protein 853"/>
    <property type="match status" value="1"/>
</dbReference>
<dbReference type="GO" id="GO:0008270">
    <property type="term" value="F:zinc ion binding"/>
    <property type="evidence" value="ECO:0007669"/>
    <property type="project" value="UniProtKB-KW"/>
</dbReference>
<evidence type="ECO:0000256" key="7">
    <source>
        <dbReference type="ARBA" id="ARBA00022786"/>
    </source>
</evidence>
<evidence type="ECO:0000256" key="1">
    <source>
        <dbReference type="ARBA" id="ARBA00003767"/>
    </source>
</evidence>
<dbReference type="Pfam" id="PF00096">
    <property type="entry name" value="zf-C2H2"/>
    <property type="match status" value="5"/>
</dbReference>
<dbReference type="InterPro" id="IPR050331">
    <property type="entry name" value="Zinc_finger"/>
</dbReference>
<keyword evidence="10" id="KW-0238">DNA-binding</keyword>
<dbReference type="OrthoDB" id="40579at2759"/>
<comment type="subcellular location">
    <subcellularLocation>
        <location evidence="2">Nucleus</location>
    </subcellularLocation>
</comment>
<dbReference type="FunFam" id="3.30.160.60:FF:000446">
    <property type="entry name" value="Zinc finger protein"/>
    <property type="match status" value="1"/>
</dbReference>
<evidence type="ECO:0000256" key="6">
    <source>
        <dbReference type="ARBA" id="ARBA00022771"/>
    </source>
</evidence>
<dbReference type="KEGG" id="caua:113075359"/>
<keyword evidence="4" id="KW-0479">Metal-binding</keyword>
<keyword evidence="9" id="KW-0805">Transcription regulation</keyword>
<feature type="compositionally biased region" description="Polar residues" evidence="15">
    <location>
        <begin position="215"/>
        <end position="229"/>
    </location>
</feature>
<comment type="pathway">
    <text evidence="3">Protein modification; protein ubiquitination.</text>
</comment>
<evidence type="ECO:0000256" key="14">
    <source>
        <dbReference type="SAM" id="Coils"/>
    </source>
</evidence>
<feature type="domain" description="C2H2-type" evidence="16">
    <location>
        <begin position="842"/>
        <end position="869"/>
    </location>
</feature>
<dbReference type="FunFam" id="3.30.160.60:FF:002343">
    <property type="entry name" value="Zinc finger protein 33A"/>
    <property type="match status" value="1"/>
</dbReference>
<evidence type="ECO:0000256" key="2">
    <source>
        <dbReference type="ARBA" id="ARBA00004123"/>
    </source>
</evidence>
<evidence type="ECO:0000256" key="12">
    <source>
        <dbReference type="ARBA" id="ARBA00023242"/>
    </source>
</evidence>
<feature type="compositionally biased region" description="Polar residues" evidence="15">
    <location>
        <begin position="237"/>
        <end position="267"/>
    </location>
</feature>
<dbReference type="SMART" id="SM00355">
    <property type="entry name" value="ZnF_C2H2"/>
    <property type="match status" value="7"/>
</dbReference>
<reference evidence="18" key="1">
    <citation type="submission" date="2025-08" db="UniProtKB">
        <authorList>
            <consortium name="RefSeq"/>
        </authorList>
    </citation>
    <scope>IDENTIFICATION</scope>
    <source>
        <strain evidence="18">Wakin</strain>
        <tissue evidence="18">Muscle</tissue>
    </source>
</reference>
<name>A0A6P6N674_CARAU</name>
<dbReference type="Proteomes" id="UP000515129">
    <property type="component" value="Unplaced"/>
</dbReference>
<evidence type="ECO:0000313" key="17">
    <source>
        <dbReference type="Proteomes" id="UP000515129"/>
    </source>
</evidence>
<evidence type="ECO:0000256" key="10">
    <source>
        <dbReference type="ARBA" id="ARBA00023125"/>
    </source>
</evidence>
<evidence type="ECO:0000256" key="13">
    <source>
        <dbReference type="PROSITE-ProRule" id="PRU00042"/>
    </source>
</evidence>
<organism evidence="17 18">
    <name type="scientific">Carassius auratus</name>
    <name type="common">Goldfish</name>
    <dbReference type="NCBI Taxonomy" id="7957"/>
    <lineage>
        <taxon>Eukaryota</taxon>
        <taxon>Metazoa</taxon>
        <taxon>Chordata</taxon>
        <taxon>Craniata</taxon>
        <taxon>Vertebrata</taxon>
        <taxon>Euteleostomi</taxon>
        <taxon>Actinopterygii</taxon>
        <taxon>Neopterygii</taxon>
        <taxon>Teleostei</taxon>
        <taxon>Ostariophysi</taxon>
        <taxon>Cypriniformes</taxon>
        <taxon>Cyprinidae</taxon>
        <taxon>Cyprininae</taxon>
        <taxon>Carassius</taxon>
    </lineage>
</organism>
<dbReference type="GO" id="GO:0003677">
    <property type="term" value="F:DNA binding"/>
    <property type="evidence" value="ECO:0007669"/>
    <property type="project" value="UniProtKB-KW"/>
</dbReference>
<evidence type="ECO:0000256" key="11">
    <source>
        <dbReference type="ARBA" id="ARBA00023163"/>
    </source>
</evidence>
<comment type="function">
    <text evidence="1">May be involved in transcriptional regulation.</text>
</comment>
<feature type="region of interest" description="Disordered" evidence="15">
    <location>
        <begin position="291"/>
        <end position="311"/>
    </location>
</feature>
<dbReference type="FunFam" id="3.30.160.60:FF:000912">
    <property type="entry name" value="Zinc finger protein 660"/>
    <property type="match status" value="1"/>
</dbReference>
<evidence type="ECO:0000256" key="15">
    <source>
        <dbReference type="SAM" id="MobiDB-lite"/>
    </source>
</evidence>
<dbReference type="PROSITE" id="PS50157">
    <property type="entry name" value="ZINC_FINGER_C2H2_2"/>
    <property type="match status" value="7"/>
</dbReference>
<feature type="coiled-coil region" evidence="14">
    <location>
        <begin position="32"/>
        <end position="59"/>
    </location>
</feature>